<feature type="region of interest" description="Disordered" evidence="1">
    <location>
        <begin position="1"/>
        <end position="24"/>
    </location>
</feature>
<dbReference type="EMBL" id="LJZO01000040">
    <property type="protein sequence ID" value="ROV91978.1"/>
    <property type="molecule type" value="Genomic_DNA"/>
</dbReference>
<feature type="compositionally biased region" description="Low complexity" evidence="1">
    <location>
        <begin position="1"/>
        <end position="19"/>
    </location>
</feature>
<proteinExistence type="predicted"/>
<evidence type="ECO:0000256" key="1">
    <source>
        <dbReference type="SAM" id="MobiDB-lite"/>
    </source>
</evidence>
<accession>A0A423VLZ3</accession>
<gene>
    <name evidence="2" type="ORF">VSDG_07581</name>
</gene>
<sequence length="131" mass="15014">MSAQQPSRSSAYSSTASSPHQYCHYDYDAPAQSQAQWMKVIPIEDDELTFGGKPLSDWHEEDLRRYSGSSFDSDEQQHRGRTRSRSYYEPAAPASSTAAAGHHGHAHVHYKYGHPHHHHHHHHHHMSDKKK</sequence>
<dbReference type="AlphaFoldDB" id="A0A423VLZ3"/>
<dbReference type="OrthoDB" id="3519400at2759"/>
<evidence type="ECO:0000313" key="3">
    <source>
        <dbReference type="Proteomes" id="UP000284375"/>
    </source>
</evidence>
<dbReference type="STRING" id="252740.A0A423VLZ3"/>
<keyword evidence="3" id="KW-1185">Reference proteome</keyword>
<feature type="compositionally biased region" description="Basic residues" evidence="1">
    <location>
        <begin position="102"/>
        <end position="131"/>
    </location>
</feature>
<name>A0A423VLZ3_CYTCH</name>
<feature type="compositionally biased region" description="Low complexity" evidence="1">
    <location>
        <begin position="90"/>
        <end position="101"/>
    </location>
</feature>
<dbReference type="Proteomes" id="UP000284375">
    <property type="component" value="Unassembled WGS sequence"/>
</dbReference>
<comment type="caution">
    <text evidence="2">The sequence shown here is derived from an EMBL/GenBank/DDBJ whole genome shotgun (WGS) entry which is preliminary data.</text>
</comment>
<organism evidence="2 3">
    <name type="scientific">Cytospora chrysosperma</name>
    <name type="common">Cytospora canker fungus</name>
    <name type="synonym">Sphaeria chrysosperma</name>
    <dbReference type="NCBI Taxonomy" id="252740"/>
    <lineage>
        <taxon>Eukaryota</taxon>
        <taxon>Fungi</taxon>
        <taxon>Dikarya</taxon>
        <taxon>Ascomycota</taxon>
        <taxon>Pezizomycotina</taxon>
        <taxon>Sordariomycetes</taxon>
        <taxon>Sordariomycetidae</taxon>
        <taxon>Diaporthales</taxon>
        <taxon>Cytosporaceae</taxon>
        <taxon>Cytospora</taxon>
    </lineage>
</organism>
<reference evidence="2 3" key="1">
    <citation type="submission" date="2015-09" db="EMBL/GenBank/DDBJ databases">
        <title>Host preference determinants of Valsa canker pathogens revealed by comparative genomics.</title>
        <authorList>
            <person name="Yin Z."/>
            <person name="Huang L."/>
        </authorList>
    </citation>
    <scope>NUCLEOTIDE SEQUENCE [LARGE SCALE GENOMIC DNA]</scope>
    <source>
        <strain evidence="2 3">YSFL</strain>
    </source>
</reference>
<feature type="region of interest" description="Disordered" evidence="1">
    <location>
        <begin position="65"/>
        <end position="131"/>
    </location>
</feature>
<evidence type="ECO:0000313" key="2">
    <source>
        <dbReference type="EMBL" id="ROV91978.1"/>
    </source>
</evidence>
<protein>
    <submittedName>
        <fullName evidence="2">Uncharacterized protein</fullName>
    </submittedName>
</protein>